<organism evidence="2 3">
    <name type="scientific">Lunasporangiospora selenospora</name>
    <dbReference type="NCBI Taxonomy" id="979761"/>
    <lineage>
        <taxon>Eukaryota</taxon>
        <taxon>Fungi</taxon>
        <taxon>Fungi incertae sedis</taxon>
        <taxon>Mucoromycota</taxon>
        <taxon>Mortierellomycotina</taxon>
        <taxon>Mortierellomycetes</taxon>
        <taxon>Mortierellales</taxon>
        <taxon>Mortierellaceae</taxon>
        <taxon>Lunasporangiospora</taxon>
    </lineage>
</organism>
<reference evidence="2" key="1">
    <citation type="journal article" date="2020" name="Fungal Divers.">
        <title>Resolving the Mortierellaceae phylogeny through synthesis of multi-gene phylogenetics and phylogenomics.</title>
        <authorList>
            <person name="Vandepol N."/>
            <person name="Liber J."/>
            <person name="Desiro A."/>
            <person name="Na H."/>
            <person name="Kennedy M."/>
            <person name="Barry K."/>
            <person name="Grigoriev I.V."/>
            <person name="Miller A.N."/>
            <person name="O'Donnell K."/>
            <person name="Stajich J.E."/>
            <person name="Bonito G."/>
        </authorList>
    </citation>
    <scope>NUCLEOTIDE SEQUENCE</scope>
    <source>
        <strain evidence="2">KOD1015</strain>
    </source>
</reference>
<comment type="caution">
    <text evidence="2">The sequence shown here is derived from an EMBL/GenBank/DDBJ whole genome shotgun (WGS) entry which is preliminary data.</text>
</comment>
<dbReference type="EMBL" id="JAABOA010003326">
    <property type="protein sequence ID" value="KAF9578783.1"/>
    <property type="molecule type" value="Genomic_DNA"/>
</dbReference>
<keyword evidence="3" id="KW-1185">Reference proteome</keyword>
<feature type="compositionally biased region" description="Polar residues" evidence="1">
    <location>
        <begin position="51"/>
        <end position="63"/>
    </location>
</feature>
<proteinExistence type="predicted"/>
<accession>A0A9P6KBH0</accession>
<evidence type="ECO:0000313" key="3">
    <source>
        <dbReference type="Proteomes" id="UP000780801"/>
    </source>
</evidence>
<evidence type="ECO:0000256" key="1">
    <source>
        <dbReference type="SAM" id="MobiDB-lite"/>
    </source>
</evidence>
<gene>
    <name evidence="2" type="ORF">BGW38_005253</name>
</gene>
<feature type="compositionally biased region" description="Low complexity" evidence="1">
    <location>
        <begin position="294"/>
        <end position="306"/>
    </location>
</feature>
<feature type="compositionally biased region" description="Polar residues" evidence="1">
    <location>
        <begin position="1"/>
        <end position="12"/>
    </location>
</feature>
<feature type="region of interest" description="Disordered" evidence="1">
    <location>
        <begin position="1"/>
        <end position="63"/>
    </location>
</feature>
<name>A0A9P6KBH0_9FUNG</name>
<dbReference type="Proteomes" id="UP000780801">
    <property type="component" value="Unassembled WGS sequence"/>
</dbReference>
<protein>
    <submittedName>
        <fullName evidence="2">Uncharacterized protein</fullName>
    </submittedName>
</protein>
<evidence type="ECO:0000313" key="2">
    <source>
        <dbReference type="EMBL" id="KAF9578783.1"/>
    </source>
</evidence>
<feature type="compositionally biased region" description="Basic residues" evidence="1">
    <location>
        <begin position="28"/>
        <end position="47"/>
    </location>
</feature>
<dbReference type="AlphaFoldDB" id="A0A9P6KBH0"/>
<feature type="region of interest" description="Disordered" evidence="1">
    <location>
        <begin position="282"/>
        <end position="310"/>
    </location>
</feature>
<sequence length="337" mass="35317">MVLTRSQSNARASANLPPDLMTTLHFAPAKRKKRFDKVDRRQKRRHDKTSTVDSPTKEPSISTFKIPRIELTNDLSNTKIALPPPPPPAPTPVFASADQLAKTPNGRNTLDNPIEPSFTAPFFSAEGGYADITAREMNSDNRKHGPGQDLPTAVMDAALESLKEPEPAPEERPLPEVATVLSESLPLQDSFMDPVPLGTISFLTEIFPPAVTLSTTTVEPAAGLTTAGLTTTTTAADTSTVLPVVPMAPAASTIPAPAPAPVSAELTDSGSSPPVILATAEDSSVHSLEEGEPSVTSTSGQSQGTTALTPSTRVSAVNEVVNIATPVPLLLAVGKEN</sequence>